<accession>A0A9D0ZXD3</accession>
<organism evidence="3 4">
    <name type="scientific">Candidatus Limivivens merdigallinarum</name>
    <dbReference type="NCBI Taxonomy" id="2840859"/>
    <lineage>
        <taxon>Bacteria</taxon>
        <taxon>Bacillati</taxon>
        <taxon>Bacillota</taxon>
        <taxon>Clostridia</taxon>
        <taxon>Lachnospirales</taxon>
        <taxon>Lachnospiraceae</taxon>
        <taxon>Lachnospiraceae incertae sedis</taxon>
        <taxon>Candidatus Limivivens</taxon>
    </lineage>
</organism>
<feature type="domain" description="BIG2" evidence="2">
    <location>
        <begin position="24"/>
        <end position="96"/>
    </location>
</feature>
<keyword evidence="1" id="KW-0732">Signal</keyword>
<reference evidence="3" key="2">
    <citation type="journal article" date="2021" name="PeerJ">
        <title>Extensive microbial diversity within the chicken gut microbiome revealed by metagenomics and culture.</title>
        <authorList>
            <person name="Gilroy R."/>
            <person name="Ravi A."/>
            <person name="Getino M."/>
            <person name="Pursley I."/>
            <person name="Horton D.L."/>
            <person name="Alikhan N.F."/>
            <person name="Baker D."/>
            <person name="Gharbi K."/>
            <person name="Hall N."/>
            <person name="Watson M."/>
            <person name="Adriaenssens E.M."/>
            <person name="Foster-Nyarko E."/>
            <person name="Jarju S."/>
            <person name="Secka A."/>
            <person name="Antonio M."/>
            <person name="Oren A."/>
            <person name="Chaudhuri R.R."/>
            <person name="La Ragione R."/>
            <person name="Hildebrand F."/>
            <person name="Pallen M.J."/>
        </authorList>
    </citation>
    <scope>NUCLEOTIDE SEQUENCE</scope>
    <source>
        <strain evidence="3">ChiSjej3B21-11622</strain>
    </source>
</reference>
<evidence type="ECO:0000259" key="2">
    <source>
        <dbReference type="SMART" id="SM00635"/>
    </source>
</evidence>
<proteinExistence type="predicted"/>
<dbReference type="EMBL" id="DVFT01000182">
    <property type="protein sequence ID" value="HIQ97328.1"/>
    <property type="molecule type" value="Genomic_DNA"/>
</dbReference>
<feature type="chain" id="PRO_5039732494" evidence="1">
    <location>
        <begin position="27"/>
        <end position="501"/>
    </location>
</feature>
<dbReference type="AlphaFoldDB" id="A0A9D0ZXD3"/>
<sequence>MKNMKKSFLGVFFILLLFLLSVSSNASGKLNRSNATLMVRSTLQLKLTGVSGTVKWSSSNNKIAKVDKNGKVTAVADGTAEIQAKHAGQTYRCKIKVIHETYKTVALDFHDFNSWAQEISQKERGLVNTGLGLAPNPDMSGNRYWLGNMIIERKILESKTVSLKIPLPGPGNAGYRTVKISLPSKIRYKLHRHSLSKVSGTEGLGTYMAGVVAGYIVWDSRCSCGLTSSVTWEIPDLSELTVDHAAKVTSVTTTKIQGKTRRYKSSTSVSQKQKASVSLNRSKLTLYVGKSSRLTAKIQGASKKAVWRSSKPSVASVTSKGLVKGKKAGTAVITTKANGKTAKCTVTVKRKNSSSQNKAGSTELSGLLNLTMRSAAKRLKIAPIQETSYGNFAYGKKIYAYEYGKRIYYYSFQMYSEKGDADKKEAWRIESLRSRDYTLYGMRVGSSYASCQKILKSKGYTYDNAASFGTIYCYTRKKSGQSIHLKTENGLCESITYLPKG</sequence>
<reference evidence="3" key="1">
    <citation type="submission" date="2020-10" db="EMBL/GenBank/DDBJ databases">
        <authorList>
            <person name="Gilroy R."/>
        </authorList>
    </citation>
    <scope>NUCLEOTIDE SEQUENCE</scope>
    <source>
        <strain evidence="3">ChiSjej3B21-11622</strain>
    </source>
</reference>
<dbReference type="Pfam" id="PF02368">
    <property type="entry name" value="Big_2"/>
    <property type="match status" value="2"/>
</dbReference>
<feature type="signal peptide" evidence="1">
    <location>
        <begin position="1"/>
        <end position="26"/>
    </location>
</feature>
<dbReference type="SMART" id="SM00635">
    <property type="entry name" value="BID_2"/>
    <property type="match status" value="2"/>
</dbReference>
<gene>
    <name evidence="3" type="ORF">IAB26_12290</name>
</gene>
<evidence type="ECO:0000313" key="3">
    <source>
        <dbReference type="EMBL" id="HIQ97328.1"/>
    </source>
</evidence>
<dbReference type="InterPro" id="IPR008964">
    <property type="entry name" value="Invasin/intimin_cell_adhesion"/>
</dbReference>
<protein>
    <submittedName>
        <fullName evidence="3">Ig-like domain-containing protein</fullName>
    </submittedName>
</protein>
<dbReference type="SUPFAM" id="SSF49373">
    <property type="entry name" value="Invasin/intimin cell-adhesion fragments"/>
    <property type="match status" value="2"/>
</dbReference>
<evidence type="ECO:0000313" key="4">
    <source>
        <dbReference type="Proteomes" id="UP000886886"/>
    </source>
</evidence>
<dbReference type="Gene3D" id="2.60.40.1080">
    <property type="match status" value="2"/>
</dbReference>
<name>A0A9D0ZXD3_9FIRM</name>
<dbReference type="InterPro" id="IPR003343">
    <property type="entry name" value="Big_2"/>
</dbReference>
<evidence type="ECO:0000256" key="1">
    <source>
        <dbReference type="SAM" id="SignalP"/>
    </source>
</evidence>
<feature type="domain" description="BIG2" evidence="2">
    <location>
        <begin position="273"/>
        <end position="347"/>
    </location>
</feature>
<dbReference type="Proteomes" id="UP000886886">
    <property type="component" value="Unassembled WGS sequence"/>
</dbReference>
<comment type="caution">
    <text evidence="3">The sequence shown here is derived from an EMBL/GenBank/DDBJ whole genome shotgun (WGS) entry which is preliminary data.</text>
</comment>